<reference evidence="1 2" key="1">
    <citation type="submission" date="2024-02" db="EMBL/GenBank/DDBJ databases">
        <title>Rhodopirellula caenicola NBRC 110016.</title>
        <authorList>
            <person name="Ichikawa N."/>
            <person name="Katano-Makiyama Y."/>
            <person name="Hidaka K."/>
        </authorList>
    </citation>
    <scope>NUCLEOTIDE SEQUENCE [LARGE SCALE GENOMIC DNA]</scope>
    <source>
        <strain evidence="1 2">NBRC 110016</strain>
    </source>
</reference>
<evidence type="ECO:0000313" key="2">
    <source>
        <dbReference type="Proteomes" id="UP001416858"/>
    </source>
</evidence>
<evidence type="ECO:0000313" key="1">
    <source>
        <dbReference type="EMBL" id="GAA5505886.1"/>
    </source>
</evidence>
<sequence>MEWSLLTLPVSWGGRSFSKLHYRLVVAEVVKTFGGLPERTRTLTRVPLPY</sequence>
<dbReference type="EMBL" id="BAABRO010000002">
    <property type="protein sequence ID" value="GAA5505886.1"/>
    <property type="molecule type" value="Genomic_DNA"/>
</dbReference>
<dbReference type="Proteomes" id="UP001416858">
    <property type="component" value="Unassembled WGS sequence"/>
</dbReference>
<proteinExistence type="predicted"/>
<protein>
    <submittedName>
        <fullName evidence="1">Uncharacterized protein</fullName>
    </submittedName>
</protein>
<accession>A0ABP9VM77</accession>
<name>A0ABP9VM77_9BACT</name>
<comment type="caution">
    <text evidence="1">The sequence shown here is derived from an EMBL/GenBank/DDBJ whole genome shotgun (WGS) entry which is preliminary data.</text>
</comment>
<gene>
    <name evidence="1" type="ORF">Rcae01_01335</name>
</gene>
<organism evidence="1 2">
    <name type="scientific">Novipirellula caenicola</name>
    <dbReference type="NCBI Taxonomy" id="1536901"/>
    <lineage>
        <taxon>Bacteria</taxon>
        <taxon>Pseudomonadati</taxon>
        <taxon>Planctomycetota</taxon>
        <taxon>Planctomycetia</taxon>
        <taxon>Pirellulales</taxon>
        <taxon>Pirellulaceae</taxon>
        <taxon>Novipirellula</taxon>
    </lineage>
</organism>
<keyword evidence="2" id="KW-1185">Reference proteome</keyword>